<gene>
    <name evidence="1" type="ORF">LQG66_17650</name>
</gene>
<accession>A0ABY3RMC5</accession>
<dbReference type="RefSeq" id="WP_231327455.1">
    <property type="nucleotide sequence ID" value="NZ_CP088156.1"/>
</dbReference>
<proteinExistence type="predicted"/>
<sequence>MGFDAKKQKDDEYYADIVDKWEKAANLDHWHAWTSFVLGGGQPSIDQSIDRQLTQLSKWLLSRVWPECYTELESAFSNFLRVANDFCNVFHKHTETSSSDHVYTRKFYQIEEWNPQLYSKLSKQYDHHVDLVQDLLLELTRAANLVCDRVRKDLMPSYRLEEGRLLVSSGPTMDLKIHTFSPQYSREEKELERPYPGLEKFMDVRERRDIRFGKGPAPS</sequence>
<protein>
    <submittedName>
        <fullName evidence="1">Uncharacterized protein</fullName>
    </submittedName>
</protein>
<organism evidence="1 2">
    <name type="scientific">Bradyrhizobium ontarionense</name>
    <dbReference type="NCBI Taxonomy" id="2898149"/>
    <lineage>
        <taxon>Bacteria</taxon>
        <taxon>Pseudomonadati</taxon>
        <taxon>Pseudomonadota</taxon>
        <taxon>Alphaproteobacteria</taxon>
        <taxon>Hyphomicrobiales</taxon>
        <taxon>Nitrobacteraceae</taxon>
        <taxon>Bradyrhizobium</taxon>
    </lineage>
</organism>
<dbReference type="EMBL" id="CP088156">
    <property type="protein sequence ID" value="UFZ08006.1"/>
    <property type="molecule type" value="Genomic_DNA"/>
</dbReference>
<dbReference type="Proteomes" id="UP001431010">
    <property type="component" value="Chromosome"/>
</dbReference>
<reference evidence="1" key="1">
    <citation type="journal article" date="2024" name="Antonie Van Leeuwenhoek">
        <title>Bradyrhizobium ontarionense sp. nov., a novel bacterial symbiont isolated from Aeschynomene indica (Indian jointvetch), harbours photosynthesis, nitrogen fixation and nitrous oxide (N2O) reductase genes.</title>
        <authorList>
            <person name="Bromfield E.S.P."/>
            <person name="Cloutier S."/>
        </authorList>
    </citation>
    <scope>NUCLEOTIDE SEQUENCE</scope>
    <source>
        <strain evidence="1">A19</strain>
    </source>
</reference>
<evidence type="ECO:0000313" key="2">
    <source>
        <dbReference type="Proteomes" id="UP001431010"/>
    </source>
</evidence>
<name>A0ABY3RMC5_9BRAD</name>
<keyword evidence="2" id="KW-1185">Reference proteome</keyword>
<evidence type="ECO:0000313" key="1">
    <source>
        <dbReference type="EMBL" id="UFZ08006.1"/>
    </source>
</evidence>